<dbReference type="CDD" id="cd14668">
    <property type="entry name" value="mlta_B"/>
    <property type="match status" value="1"/>
</dbReference>
<keyword evidence="4" id="KW-0961">Cell wall biogenesis/degradation</keyword>
<protein>
    <recommendedName>
        <fullName evidence="2">peptidoglycan lytic exotransglycosylase</fullName>
        <ecNumber evidence="2">4.2.2.n1</ecNumber>
    </recommendedName>
    <alternativeName>
        <fullName evidence="5">Murein hydrolase A</fullName>
    </alternativeName>
</protein>
<evidence type="ECO:0000256" key="5">
    <source>
        <dbReference type="ARBA" id="ARBA00030918"/>
    </source>
</evidence>
<dbReference type="Gene3D" id="2.40.240.50">
    <property type="entry name" value="Barwin-like endoglucanases"/>
    <property type="match status" value="1"/>
</dbReference>
<evidence type="ECO:0000256" key="2">
    <source>
        <dbReference type="ARBA" id="ARBA00012587"/>
    </source>
</evidence>
<evidence type="ECO:0000313" key="8">
    <source>
        <dbReference type="EMBL" id="EIM62940.1"/>
    </source>
</evidence>
<dbReference type="CDD" id="cd14485">
    <property type="entry name" value="mltA_like_LT_A"/>
    <property type="match status" value="1"/>
</dbReference>
<dbReference type="GO" id="GO:0009253">
    <property type="term" value="P:peptidoglycan catabolic process"/>
    <property type="evidence" value="ECO:0007669"/>
    <property type="project" value="TreeGrafter"/>
</dbReference>
<accession>I5B0C7</accession>
<dbReference type="GO" id="GO:0009254">
    <property type="term" value="P:peptidoglycan turnover"/>
    <property type="evidence" value="ECO:0007669"/>
    <property type="project" value="InterPro"/>
</dbReference>
<dbReference type="SMART" id="SM00925">
    <property type="entry name" value="MltA"/>
    <property type="match status" value="1"/>
</dbReference>
<gene>
    <name evidence="8" type="ORF">DespoDRAFT_00963</name>
</gene>
<keyword evidence="3" id="KW-0456">Lyase</keyword>
<dbReference type="GO" id="GO:0071555">
    <property type="term" value="P:cell wall organization"/>
    <property type="evidence" value="ECO:0007669"/>
    <property type="project" value="UniProtKB-KW"/>
</dbReference>
<feature type="domain" description="Lytic transglycosylase MltA" evidence="7">
    <location>
        <begin position="165"/>
        <end position="326"/>
    </location>
</feature>
<dbReference type="EMBL" id="CM001488">
    <property type="protein sequence ID" value="EIM62940.1"/>
    <property type="molecule type" value="Genomic_DNA"/>
</dbReference>
<dbReference type="RefSeq" id="WP_004071791.1">
    <property type="nucleotide sequence ID" value="NZ_CM001488.1"/>
</dbReference>
<dbReference type="AlphaFoldDB" id="I5B0C7"/>
<keyword evidence="6" id="KW-0812">Transmembrane</keyword>
<dbReference type="STRING" id="879212.DespoDRAFT_00963"/>
<keyword evidence="9" id="KW-1185">Reference proteome</keyword>
<evidence type="ECO:0000256" key="4">
    <source>
        <dbReference type="ARBA" id="ARBA00023316"/>
    </source>
</evidence>
<dbReference type="Pfam" id="PF03562">
    <property type="entry name" value="MltA"/>
    <property type="match status" value="1"/>
</dbReference>
<dbReference type="GO" id="GO:0019867">
    <property type="term" value="C:outer membrane"/>
    <property type="evidence" value="ECO:0007669"/>
    <property type="project" value="InterPro"/>
</dbReference>
<dbReference type="HOGENOM" id="CLU_037751_1_1_7"/>
<comment type="catalytic activity">
    <reaction evidence="1">
        <text>Exolytic cleavage of the (1-&gt;4)-beta-glycosidic linkage between N-acetylmuramic acid (MurNAc) and N-acetylglucosamine (GlcNAc) residues in peptidoglycan, from either the reducing or the non-reducing ends of the peptidoglycan chains, with concomitant formation of a 1,6-anhydrobond in the MurNAc residue.</text>
        <dbReference type="EC" id="4.2.2.n1"/>
    </reaction>
</comment>
<dbReference type="eggNOG" id="COG2821">
    <property type="taxonomic scope" value="Bacteria"/>
</dbReference>
<evidence type="ECO:0000256" key="6">
    <source>
        <dbReference type="SAM" id="Phobius"/>
    </source>
</evidence>
<dbReference type="EC" id="4.2.2.n1" evidence="2"/>
<proteinExistence type="predicted"/>
<feature type="transmembrane region" description="Helical" evidence="6">
    <location>
        <begin position="30"/>
        <end position="48"/>
    </location>
</feature>
<evidence type="ECO:0000256" key="1">
    <source>
        <dbReference type="ARBA" id="ARBA00001420"/>
    </source>
</evidence>
<dbReference type="PIRSF" id="PIRSF019422">
    <property type="entry name" value="MltA"/>
    <property type="match status" value="1"/>
</dbReference>
<dbReference type="Gene3D" id="2.40.40.10">
    <property type="entry name" value="RlpA-like domain"/>
    <property type="match status" value="1"/>
</dbReference>
<evidence type="ECO:0000259" key="7">
    <source>
        <dbReference type="SMART" id="SM00925"/>
    </source>
</evidence>
<evidence type="ECO:0000256" key="3">
    <source>
        <dbReference type="ARBA" id="ARBA00023239"/>
    </source>
</evidence>
<dbReference type="PANTHER" id="PTHR30124:SF0">
    <property type="entry name" value="MEMBRANE-BOUND LYTIC MUREIN TRANSGLYCOSYLASE A"/>
    <property type="match status" value="1"/>
</dbReference>
<dbReference type="InterPro" id="IPR036908">
    <property type="entry name" value="RlpA-like_sf"/>
</dbReference>
<dbReference type="GO" id="GO:0008933">
    <property type="term" value="F:peptidoglycan lytic transglycosylase activity"/>
    <property type="evidence" value="ECO:0007669"/>
    <property type="project" value="TreeGrafter"/>
</dbReference>
<dbReference type="InterPro" id="IPR010611">
    <property type="entry name" value="3D_dom"/>
</dbReference>
<reference evidence="8 9" key="1">
    <citation type="submission" date="2011-09" db="EMBL/GenBank/DDBJ databases">
        <authorList>
            <consortium name="US DOE Joint Genome Institute (JGI-PGF)"/>
            <person name="Lucas S."/>
            <person name="Han J."/>
            <person name="Lapidus A."/>
            <person name="Cheng J.-F."/>
            <person name="Goodwin L."/>
            <person name="Pitluck S."/>
            <person name="Peters L."/>
            <person name="Land M.L."/>
            <person name="Hauser L."/>
            <person name="Orellana R."/>
            <person name="Lovley D."/>
            <person name="Woyke T.J."/>
        </authorList>
    </citation>
    <scope>NUCLEOTIDE SEQUENCE [LARGE SCALE GENOMIC DNA]</scope>
    <source>
        <strain evidence="8 9">2ac9</strain>
    </source>
</reference>
<dbReference type="InterPro" id="IPR005300">
    <property type="entry name" value="MltA_B"/>
</dbReference>
<reference evidence="8 9" key="2">
    <citation type="submission" date="2012-02" db="EMBL/GenBank/DDBJ databases">
        <title>Improved High-Quality Draft sequence of Desulfobacter postgatei 2ac9.</title>
        <authorList>
            <consortium name="US DOE Joint Genome Institute"/>
            <person name="Lucas S."/>
            <person name="Han J."/>
            <person name="Lapidus A."/>
            <person name="Cheng J.-F."/>
            <person name="Goodwin L."/>
            <person name="Pitluck S."/>
            <person name="Peters L."/>
            <person name="Ovchinnikova G."/>
            <person name="Held B."/>
            <person name="Detter J.C."/>
            <person name="Han C."/>
            <person name="Tapia R."/>
            <person name="Land M."/>
            <person name="Hauser L."/>
            <person name="Kyrpides N."/>
            <person name="Ivanova N."/>
            <person name="Pagani I."/>
            <person name="Orellana R."/>
            <person name="Lovley D."/>
            <person name="Woyke T."/>
        </authorList>
    </citation>
    <scope>NUCLEOTIDE SEQUENCE [LARGE SCALE GENOMIC DNA]</scope>
    <source>
        <strain evidence="8 9">2ac9</strain>
    </source>
</reference>
<dbReference type="GO" id="GO:0004553">
    <property type="term" value="F:hydrolase activity, hydrolyzing O-glycosyl compounds"/>
    <property type="evidence" value="ECO:0007669"/>
    <property type="project" value="InterPro"/>
</dbReference>
<sequence length="430" mass="48604">MRLMNNLEQRPVGFCLNCGNTHMYKKRKPLYQRVLYLLLILTLAGTLGCQSQKKMEHPRENPLVKVAGSDLPEFTDALFFQDLVVSIDQSLVYFKRVPANRTYNYGEDVYNAAHMITSLETFKAFLDTKPSPKDLNRFIRKSYTVYKSVGGPNKDVLFTGYFEPTYPGSRTPGPQYPWPVYAMPDDLFQIDLSAFSDAYKGHKQLMARVDSNSRRILPYYTREQINKQPDFAQKARPVVWLANRIDRFFLEIQGSGRVALPDNEIMRLHYAGVNGRKYSAVGKYLIDNNEVPKEKMSMQAIREWLTAHPERMDEVLFTNDSFVFFKEGKGGPFGCINVAVTPVRSIATDTKLFPKGGLAFIQTALPAGVGQPKEAWPRASLFVLNQDTGGAIKGPGRVDLFCGAGDWADYTAGHMVARGQLYFLVLTPKN</sequence>
<dbReference type="InterPro" id="IPR026044">
    <property type="entry name" value="MltA"/>
</dbReference>
<organism evidence="8 9">
    <name type="scientific">Desulfobacter postgatei 2ac9</name>
    <dbReference type="NCBI Taxonomy" id="879212"/>
    <lineage>
        <taxon>Bacteria</taxon>
        <taxon>Pseudomonadati</taxon>
        <taxon>Thermodesulfobacteriota</taxon>
        <taxon>Desulfobacteria</taxon>
        <taxon>Desulfobacterales</taxon>
        <taxon>Desulfobacteraceae</taxon>
        <taxon>Desulfobacter</taxon>
    </lineage>
</organism>
<keyword evidence="6" id="KW-0472">Membrane</keyword>
<dbReference type="Proteomes" id="UP000005778">
    <property type="component" value="Chromosome"/>
</dbReference>
<name>I5B0C7_9BACT</name>
<evidence type="ECO:0000313" key="9">
    <source>
        <dbReference type="Proteomes" id="UP000005778"/>
    </source>
</evidence>
<keyword evidence="6" id="KW-1133">Transmembrane helix</keyword>
<dbReference type="Pfam" id="PF06725">
    <property type="entry name" value="3D"/>
    <property type="match status" value="1"/>
</dbReference>
<dbReference type="PANTHER" id="PTHR30124">
    <property type="entry name" value="MEMBRANE-BOUND LYTIC MUREIN TRANSGLYCOSYLASE A"/>
    <property type="match status" value="1"/>
</dbReference>
<dbReference type="SUPFAM" id="SSF50685">
    <property type="entry name" value="Barwin-like endoglucanases"/>
    <property type="match status" value="1"/>
</dbReference>